<name>A0A5C7F1S3_9BACI</name>
<dbReference type="SMART" id="SM00418">
    <property type="entry name" value="HTH_ARSR"/>
    <property type="match status" value="1"/>
</dbReference>
<evidence type="ECO:0000256" key="2">
    <source>
        <dbReference type="ARBA" id="ARBA00023125"/>
    </source>
</evidence>
<keyword evidence="1" id="KW-0805">Transcription regulation</keyword>
<dbReference type="OrthoDB" id="9799175at2"/>
<dbReference type="PANTHER" id="PTHR33154">
    <property type="entry name" value="TRANSCRIPTIONAL REGULATOR, ARSR FAMILY"/>
    <property type="match status" value="1"/>
</dbReference>
<dbReference type="Proteomes" id="UP000321816">
    <property type="component" value="Chromosome"/>
</dbReference>
<sequence length="105" mass="12257">MEKILYALSEPKRTAIVELLREGPLTVGEIAAKLSIQQPQVSKHLRVLYEAGLVKIYPLANKRIYELNPEGLQELDEWINTFRELWEKRFDRLESYLKESGKEKG</sequence>
<organism evidence="5 6">
    <name type="scientific">Alkalicoccus halolimnae</name>
    <dbReference type="NCBI Taxonomy" id="1667239"/>
    <lineage>
        <taxon>Bacteria</taxon>
        <taxon>Bacillati</taxon>
        <taxon>Bacillota</taxon>
        <taxon>Bacilli</taxon>
        <taxon>Bacillales</taxon>
        <taxon>Bacillaceae</taxon>
        <taxon>Alkalicoccus</taxon>
    </lineage>
</organism>
<keyword evidence="3" id="KW-0804">Transcription</keyword>
<protein>
    <submittedName>
        <fullName evidence="5">Metalloregulator ArsR/SmtB family transcription factor</fullName>
    </submittedName>
</protein>
<dbReference type="PRINTS" id="PR00778">
    <property type="entry name" value="HTHARSR"/>
</dbReference>
<dbReference type="GO" id="GO:0003677">
    <property type="term" value="F:DNA binding"/>
    <property type="evidence" value="ECO:0007669"/>
    <property type="project" value="UniProtKB-KW"/>
</dbReference>
<keyword evidence="2" id="KW-0238">DNA-binding</keyword>
<evidence type="ECO:0000313" key="6">
    <source>
        <dbReference type="Proteomes" id="UP000321816"/>
    </source>
</evidence>
<evidence type="ECO:0000256" key="3">
    <source>
        <dbReference type="ARBA" id="ARBA00023163"/>
    </source>
</evidence>
<feature type="domain" description="HTH arsR-type" evidence="4">
    <location>
        <begin position="1"/>
        <end position="87"/>
    </location>
</feature>
<evidence type="ECO:0000256" key="1">
    <source>
        <dbReference type="ARBA" id="ARBA00023015"/>
    </source>
</evidence>
<keyword evidence="6" id="KW-1185">Reference proteome</keyword>
<dbReference type="CDD" id="cd00090">
    <property type="entry name" value="HTH_ARSR"/>
    <property type="match status" value="1"/>
</dbReference>
<dbReference type="InterPro" id="IPR036390">
    <property type="entry name" value="WH_DNA-bd_sf"/>
</dbReference>
<dbReference type="AlphaFoldDB" id="A0A5C7F1S3"/>
<dbReference type="PROSITE" id="PS50987">
    <property type="entry name" value="HTH_ARSR_2"/>
    <property type="match status" value="1"/>
</dbReference>
<dbReference type="InterPro" id="IPR011991">
    <property type="entry name" value="ArsR-like_HTH"/>
</dbReference>
<dbReference type="Pfam" id="PF01022">
    <property type="entry name" value="HTH_5"/>
    <property type="match status" value="1"/>
</dbReference>
<accession>A0A5C7F1S3</accession>
<evidence type="ECO:0000313" key="5">
    <source>
        <dbReference type="EMBL" id="WWD81563.1"/>
    </source>
</evidence>
<gene>
    <name evidence="5" type="ORF">FTX54_000495</name>
</gene>
<dbReference type="InterPro" id="IPR051081">
    <property type="entry name" value="HTH_MetalResp_TranReg"/>
</dbReference>
<dbReference type="RefSeq" id="WP_147804631.1">
    <property type="nucleotide sequence ID" value="NZ_CP144914.1"/>
</dbReference>
<evidence type="ECO:0000259" key="4">
    <source>
        <dbReference type="PROSITE" id="PS50987"/>
    </source>
</evidence>
<dbReference type="PANTHER" id="PTHR33154:SF33">
    <property type="entry name" value="TRANSCRIPTIONAL REPRESSOR SDPR"/>
    <property type="match status" value="1"/>
</dbReference>
<dbReference type="InterPro" id="IPR036388">
    <property type="entry name" value="WH-like_DNA-bd_sf"/>
</dbReference>
<dbReference type="Gene3D" id="1.10.10.10">
    <property type="entry name" value="Winged helix-like DNA-binding domain superfamily/Winged helix DNA-binding domain"/>
    <property type="match status" value="1"/>
</dbReference>
<dbReference type="EMBL" id="CP144914">
    <property type="protein sequence ID" value="WWD81563.1"/>
    <property type="molecule type" value="Genomic_DNA"/>
</dbReference>
<dbReference type="SUPFAM" id="SSF46785">
    <property type="entry name" value="Winged helix' DNA-binding domain"/>
    <property type="match status" value="1"/>
</dbReference>
<dbReference type="KEGG" id="ahal:FTX54_000495"/>
<dbReference type="NCBIfam" id="NF033788">
    <property type="entry name" value="HTH_metalloreg"/>
    <property type="match status" value="1"/>
</dbReference>
<proteinExistence type="predicted"/>
<reference evidence="5 6" key="1">
    <citation type="submission" date="2024-01" db="EMBL/GenBank/DDBJ databases">
        <title>Complete Genome Sequence of Alkalicoccus halolimnae BZ-SZ-XJ29T, a Moderately Halophilic Bacterium Isolated from a Salt Lake.</title>
        <authorList>
            <person name="Zhao B."/>
        </authorList>
    </citation>
    <scope>NUCLEOTIDE SEQUENCE [LARGE SCALE GENOMIC DNA]</scope>
    <source>
        <strain evidence="5 6">BZ-SZ-XJ29</strain>
    </source>
</reference>
<dbReference type="InterPro" id="IPR001845">
    <property type="entry name" value="HTH_ArsR_DNA-bd_dom"/>
</dbReference>
<dbReference type="GO" id="GO:0003700">
    <property type="term" value="F:DNA-binding transcription factor activity"/>
    <property type="evidence" value="ECO:0007669"/>
    <property type="project" value="InterPro"/>
</dbReference>